<sequence>MHLPLSSLFSGDWNPYFSGVHAIAWQDGEWIGSADPRLDGIGAYALSRKQEKERS</sequence>
<protein>
    <recommendedName>
        <fullName evidence="3">Glutamine amidotransferase type-2 domain-containing protein</fullName>
    </recommendedName>
</protein>
<organism evidence="1 2">
    <name type="scientific">candidate division CSSED10-310 bacterium</name>
    <dbReference type="NCBI Taxonomy" id="2855610"/>
    <lineage>
        <taxon>Bacteria</taxon>
        <taxon>Bacteria division CSSED10-310</taxon>
    </lineage>
</organism>
<keyword evidence="2" id="KW-1185">Reference proteome</keyword>
<dbReference type="EMBL" id="JBHPBY010000664">
    <property type="protein sequence ID" value="MFC1853966.1"/>
    <property type="molecule type" value="Genomic_DNA"/>
</dbReference>
<evidence type="ECO:0000313" key="2">
    <source>
        <dbReference type="Proteomes" id="UP001594351"/>
    </source>
</evidence>
<evidence type="ECO:0000313" key="1">
    <source>
        <dbReference type="EMBL" id="MFC1853966.1"/>
    </source>
</evidence>
<name>A0ABV6Z6I0_UNCC1</name>
<accession>A0ABV6Z6I0</accession>
<proteinExistence type="predicted"/>
<comment type="caution">
    <text evidence="1">The sequence shown here is derived from an EMBL/GenBank/DDBJ whole genome shotgun (WGS) entry which is preliminary data.</text>
</comment>
<gene>
    <name evidence="1" type="ORF">ACFL27_27595</name>
</gene>
<evidence type="ECO:0008006" key="3">
    <source>
        <dbReference type="Google" id="ProtNLM"/>
    </source>
</evidence>
<dbReference type="Proteomes" id="UP001594351">
    <property type="component" value="Unassembled WGS sequence"/>
</dbReference>
<reference evidence="1 2" key="1">
    <citation type="submission" date="2024-09" db="EMBL/GenBank/DDBJ databases">
        <title>Laminarin stimulates single cell rates of sulfate reduction while oxygen inhibits transcriptomic activity in coastal marine sediment.</title>
        <authorList>
            <person name="Lindsay M."/>
            <person name="Orcutt B."/>
            <person name="Emerson D."/>
            <person name="Stepanauskas R."/>
            <person name="D'Angelo T."/>
        </authorList>
    </citation>
    <scope>NUCLEOTIDE SEQUENCE [LARGE SCALE GENOMIC DNA]</scope>
    <source>
        <strain evidence="1">SAG AM-311-K15</strain>
    </source>
</reference>